<dbReference type="KEGG" id="dsi:Dsimw501_GD10640"/>
<reference evidence="6" key="1">
    <citation type="journal article" date="2013" name="Genome Res.">
        <title>A second-generation assembly of the Drosophila simulans genome provides new insights into patterns of lineage-specific divergence.</title>
        <authorList>
            <person name="Hu T.T."/>
            <person name="Eisen M.B."/>
            <person name="Thornton K.R."/>
            <person name="Andolfatto P."/>
        </authorList>
    </citation>
    <scope>NUCLEOTIDE SEQUENCE [LARGE SCALE GENOMIC DNA]</scope>
    <source>
        <strain evidence="6">W501</strain>
    </source>
</reference>
<dbReference type="SUPFAM" id="SSF103473">
    <property type="entry name" value="MFS general substrate transporter"/>
    <property type="match status" value="1"/>
</dbReference>
<feature type="transmembrane region" description="Helical" evidence="5">
    <location>
        <begin position="213"/>
        <end position="231"/>
    </location>
</feature>
<evidence type="ECO:0000256" key="5">
    <source>
        <dbReference type="SAM" id="Phobius"/>
    </source>
</evidence>
<feature type="transmembrane region" description="Helical" evidence="5">
    <location>
        <begin position="336"/>
        <end position="358"/>
    </location>
</feature>
<dbReference type="Proteomes" id="UP000035880">
    <property type="component" value="Chromosome 2R"/>
</dbReference>
<keyword evidence="2 5" id="KW-0812">Transmembrane</keyword>
<dbReference type="Pfam" id="PF07690">
    <property type="entry name" value="MFS_1"/>
    <property type="match status" value="1"/>
</dbReference>
<evidence type="ECO:0000256" key="2">
    <source>
        <dbReference type="ARBA" id="ARBA00022692"/>
    </source>
</evidence>
<name>A0A0J9R8S1_DROSI</name>
<evidence type="ECO:0000256" key="4">
    <source>
        <dbReference type="ARBA" id="ARBA00023136"/>
    </source>
</evidence>
<keyword evidence="4 5" id="KW-0472">Membrane</keyword>
<keyword evidence="3 5" id="KW-1133">Transmembrane helix</keyword>
<dbReference type="InterPro" id="IPR036259">
    <property type="entry name" value="MFS_trans_sf"/>
</dbReference>
<dbReference type="PANTHER" id="PTHR23507">
    <property type="entry name" value="ZGC:174356"/>
    <property type="match status" value="1"/>
</dbReference>
<dbReference type="InterPro" id="IPR005829">
    <property type="entry name" value="Sugar_transporter_CS"/>
</dbReference>
<evidence type="ECO:0008006" key="7">
    <source>
        <dbReference type="Google" id="ProtNLM"/>
    </source>
</evidence>
<organism evidence="6">
    <name type="scientific">Drosophila simulans</name>
    <name type="common">Fruit fly</name>
    <dbReference type="NCBI Taxonomy" id="7240"/>
    <lineage>
        <taxon>Eukaryota</taxon>
        <taxon>Metazoa</taxon>
        <taxon>Ecdysozoa</taxon>
        <taxon>Arthropoda</taxon>
        <taxon>Hexapoda</taxon>
        <taxon>Insecta</taxon>
        <taxon>Pterygota</taxon>
        <taxon>Neoptera</taxon>
        <taxon>Endopterygota</taxon>
        <taxon>Diptera</taxon>
        <taxon>Brachycera</taxon>
        <taxon>Muscomorpha</taxon>
        <taxon>Ephydroidea</taxon>
        <taxon>Drosophilidae</taxon>
        <taxon>Drosophila</taxon>
        <taxon>Sophophora</taxon>
    </lineage>
</organism>
<evidence type="ECO:0000256" key="3">
    <source>
        <dbReference type="ARBA" id="ARBA00022989"/>
    </source>
</evidence>
<feature type="transmembrane region" description="Helical" evidence="5">
    <location>
        <begin position="393"/>
        <end position="414"/>
    </location>
</feature>
<comment type="subcellular location">
    <subcellularLocation>
        <location evidence="1">Membrane</location>
        <topology evidence="1">Multi-pass membrane protein</topology>
    </subcellularLocation>
</comment>
<dbReference type="Bgee" id="FBgn0182407">
    <property type="expression patterns" value="Expressed in female reproductive system and 3 other cell types or tissues"/>
</dbReference>
<accession>A0A0J9R8S1</accession>
<dbReference type="OrthoDB" id="430300at2759"/>
<dbReference type="InterPro" id="IPR011701">
    <property type="entry name" value="MFS"/>
</dbReference>
<gene>
    <name evidence="6" type="primary">Dsim\GD10640</name>
    <name evidence="6" type="ORF">Dsimw501_GD10640</name>
</gene>
<feature type="transmembrane region" description="Helical" evidence="5">
    <location>
        <begin position="426"/>
        <end position="447"/>
    </location>
</feature>
<feature type="transmembrane region" description="Helical" evidence="5">
    <location>
        <begin position="139"/>
        <end position="157"/>
    </location>
</feature>
<reference evidence="6" key="3">
    <citation type="submission" date="2015-04" db="EMBL/GenBank/DDBJ databases">
        <authorList>
            <consortium name="FlyBase"/>
        </authorList>
    </citation>
    <scope>NUCLEOTIDE SEQUENCE</scope>
    <source>
        <strain evidence="6">W501</strain>
    </source>
</reference>
<dbReference type="PANTHER" id="PTHR23507:SF39">
    <property type="entry name" value="GH23453P-RELATED"/>
    <property type="match status" value="1"/>
</dbReference>
<feature type="transmembrane region" description="Helical" evidence="5">
    <location>
        <begin position="459"/>
        <end position="481"/>
    </location>
</feature>
<evidence type="ECO:0000313" key="6">
    <source>
        <dbReference type="EMBL" id="KMY92467.1"/>
    </source>
</evidence>
<reference evidence="6" key="2">
    <citation type="submission" date="2014-06" db="EMBL/GenBank/DDBJ databases">
        <authorList>
            <person name="Hu T."/>
            <person name="Eisen M.B."/>
            <person name="Thornton K.R."/>
            <person name="Andolfatto P."/>
        </authorList>
    </citation>
    <scope>NUCLEOTIDE SEQUENCE</scope>
    <source>
        <strain evidence="6">W501</strain>
    </source>
</reference>
<dbReference type="GO" id="GO:0022857">
    <property type="term" value="F:transmembrane transporter activity"/>
    <property type="evidence" value="ECO:0007669"/>
    <property type="project" value="InterPro"/>
</dbReference>
<dbReference type="GO" id="GO:0016020">
    <property type="term" value="C:membrane"/>
    <property type="evidence" value="ECO:0007669"/>
    <property type="project" value="UniProtKB-SubCell"/>
</dbReference>
<evidence type="ECO:0000256" key="1">
    <source>
        <dbReference type="ARBA" id="ARBA00004141"/>
    </source>
</evidence>
<dbReference type="EMBL" id="CM002911">
    <property type="protein sequence ID" value="KMY92467.1"/>
    <property type="molecule type" value="Genomic_DNA"/>
</dbReference>
<dbReference type="CDD" id="cd17386">
    <property type="entry name" value="MFS_SLC46"/>
    <property type="match status" value="1"/>
</dbReference>
<feature type="transmembrane region" description="Helical" evidence="5">
    <location>
        <begin position="237"/>
        <end position="257"/>
    </location>
</feature>
<feature type="transmembrane region" description="Helical" evidence="5">
    <location>
        <begin position="298"/>
        <end position="316"/>
    </location>
</feature>
<sequence>MPRDDEEPIIGADDELLDTEVQSPPPSNRTFASWLKRPRSLILEPAVFLVFFGRFLTDAVYQNQILYQTCVTVMKYNATECEPFLGTDRASDEVKKIEGQVQEYASTITMISSMLESTVPAIVSLFLGPWSDKFGRRPILLSTFTGYFISAIILVVLTQITTAVNISPWWFLLSSVPSVFSGGTCALITILYCHVSDVATEDKRAMRMVTMEAALGLGMMAGGVASGYIYAATGASILFILVGSIISIALIYVYFFVAESLKSEDLQTGSRIREFFRLDLVKVLVKTCIRKRENYDRAIIWFVMMSLTLCVFAMEGESTVNYMFMRKQFDYTVQDYSVFNAARVVIQVVGSTIAMILLRRLLGLSTIMMTLLAFACCVLESTVRATAVYGSEMYLALIVGMMRGVMSPMCKAILSHVTPSSELGKIFSLTTSLQSISPLGAAPLYTAVYQATVNFYPGIFNFISVGLYFLCYCMSAAVFGIQKSMDSNSAYQAIGS</sequence>
<dbReference type="PROSITE" id="PS00216">
    <property type="entry name" value="SUGAR_TRANSPORT_1"/>
    <property type="match status" value="1"/>
</dbReference>
<feature type="transmembrane region" description="Helical" evidence="5">
    <location>
        <begin position="370"/>
        <end position="387"/>
    </location>
</feature>
<dbReference type="AlphaFoldDB" id="A0A0J9R8S1"/>
<feature type="transmembrane region" description="Helical" evidence="5">
    <location>
        <begin position="169"/>
        <end position="192"/>
    </location>
</feature>
<protein>
    <recommendedName>
        <fullName evidence="7">Major facilitator superfamily (MFS) profile domain-containing protein</fullName>
    </recommendedName>
</protein>
<proteinExistence type="predicted"/>
<dbReference type="Gene3D" id="1.20.1250.20">
    <property type="entry name" value="MFS general substrate transporter like domains"/>
    <property type="match status" value="1"/>
</dbReference>